<keyword evidence="3" id="KW-1185">Reference proteome</keyword>
<organism evidence="2 3">
    <name type="scientific">Streptomyces zinciresistens K42</name>
    <dbReference type="NCBI Taxonomy" id="700597"/>
    <lineage>
        <taxon>Bacteria</taxon>
        <taxon>Bacillati</taxon>
        <taxon>Actinomycetota</taxon>
        <taxon>Actinomycetes</taxon>
        <taxon>Kitasatosporales</taxon>
        <taxon>Streptomycetaceae</taxon>
        <taxon>Streptomyces</taxon>
    </lineage>
</organism>
<dbReference type="PROSITE" id="PS51318">
    <property type="entry name" value="TAT"/>
    <property type="match status" value="1"/>
</dbReference>
<dbReference type="PANTHER" id="PTHR42941">
    <property type="entry name" value="SLL1037 PROTEIN"/>
    <property type="match status" value="1"/>
</dbReference>
<accession>G2G5N7</accession>
<dbReference type="PANTHER" id="PTHR42941:SF1">
    <property type="entry name" value="SLL1037 PROTEIN"/>
    <property type="match status" value="1"/>
</dbReference>
<dbReference type="Gene3D" id="3.40.190.10">
    <property type="entry name" value="Periplasmic binding protein-like II"/>
    <property type="match status" value="2"/>
</dbReference>
<gene>
    <name evidence="2" type="ORF">SZN_03954</name>
</gene>
<comment type="caution">
    <text evidence="2">The sequence shown here is derived from an EMBL/GenBank/DDBJ whole genome shotgun (WGS) entry which is preliminary data.</text>
</comment>
<feature type="transmembrane region" description="Helical" evidence="1">
    <location>
        <begin position="15"/>
        <end position="34"/>
    </location>
</feature>
<dbReference type="Proteomes" id="UP000004217">
    <property type="component" value="Unassembled WGS sequence"/>
</dbReference>
<dbReference type="NCBIfam" id="TIGR02122">
    <property type="entry name" value="TRAP_TAXI"/>
    <property type="match status" value="1"/>
</dbReference>
<dbReference type="RefSeq" id="WP_007491644.1">
    <property type="nucleotide sequence ID" value="NZ_AGBF01000006.1"/>
</dbReference>
<proteinExistence type="predicted"/>
<dbReference type="InterPro" id="IPR006311">
    <property type="entry name" value="TAT_signal"/>
</dbReference>
<evidence type="ECO:0000256" key="1">
    <source>
        <dbReference type="SAM" id="Phobius"/>
    </source>
</evidence>
<dbReference type="Pfam" id="PF16868">
    <property type="entry name" value="NMT1_3"/>
    <property type="match status" value="1"/>
</dbReference>
<evidence type="ECO:0000313" key="2">
    <source>
        <dbReference type="EMBL" id="EGX61204.1"/>
    </source>
</evidence>
<dbReference type="PATRIC" id="fig|700597.3.peg.768"/>
<evidence type="ECO:0000313" key="3">
    <source>
        <dbReference type="Proteomes" id="UP000004217"/>
    </source>
</evidence>
<keyword evidence="1" id="KW-0472">Membrane</keyword>
<dbReference type="InterPro" id="IPR011852">
    <property type="entry name" value="TRAP_TAXI"/>
</dbReference>
<name>G2G5N7_9ACTN</name>
<protein>
    <submittedName>
        <fullName evidence="2">Secreted protein</fullName>
    </submittedName>
</protein>
<dbReference type="SUPFAM" id="SSF53850">
    <property type="entry name" value="Periplasmic binding protein-like II"/>
    <property type="match status" value="1"/>
</dbReference>
<keyword evidence="1" id="KW-1133">Transmembrane helix</keyword>
<reference evidence="2 3" key="1">
    <citation type="submission" date="2011-08" db="EMBL/GenBank/DDBJ databases">
        <authorList>
            <person name="Lin Y."/>
            <person name="Hao X."/>
            <person name="Johnstone L."/>
            <person name="Miller S.J."/>
            <person name="Wei G."/>
            <person name="Rensing C."/>
        </authorList>
    </citation>
    <scope>NUCLEOTIDE SEQUENCE [LARGE SCALE GENOMIC DNA]</scope>
    <source>
        <strain evidence="2 3">K42</strain>
    </source>
</reference>
<dbReference type="OrthoDB" id="5582316at2"/>
<sequence>MASAPTRIRLRRRHVLRGGAAGAVALGLLLWWVLPLGEAPPSGTITFSTGTRAGVYQEYGELLRKELAKDMPRLEVRLLTSDGSQENVERVATGKADFTIAAADAVDTFRIGGKPVQSRLRGVARLYDDYVQLVVPPDSDIRSVADLKGKRVAIGLPNSGVRLIATRVLEAAGIDPEKDITPRSDGIDTGPGRLGKELDAFFWSSGVPTDGLAKIAETSSFRFVPIDARLVAKVHAQGDAAQFYRATNMPESAYPTVQNGDTVPTIAVSNLLITRKDMDPRLTEWLTRTVIRSRDRIGDQVHSAQLVDVRTAIYTDPLDLHEGARGYYRSVKP</sequence>
<dbReference type="EMBL" id="AGBF01000006">
    <property type="protein sequence ID" value="EGX61204.1"/>
    <property type="molecule type" value="Genomic_DNA"/>
</dbReference>
<dbReference type="CDD" id="cd13569">
    <property type="entry name" value="PBP2_TAXI_TRAP_like_1"/>
    <property type="match status" value="1"/>
</dbReference>
<dbReference type="AlphaFoldDB" id="G2G5N7"/>
<keyword evidence="1" id="KW-0812">Transmembrane</keyword>